<dbReference type="GO" id="GO:0006281">
    <property type="term" value="P:DNA repair"/>
    <property type="evidence" value="ECO:0007669"/>
    <property type="project" value="TreeGrafter"/>
</dbReference>
<keyword evidence="2" id="KW-0436">Ligase</keyword>
<keyword evidence="7 11" id="KW-0464">Manganese</keyword>
<keyword evidence="4 10" id="KW-0547">Nucleotide-binding</keyword>
<dbReference type="RefSeq" id="WP_015694273.1">
    <property type="nucleotide sequence ID" value="NC_016940.1"/>
</dbReference>
<dbReference type="EC" id="6.5.1.8" evidence="1"/>
<evidence type="ECO:0000256" key="2">
    <source>
        <dbReference type="ARBA" id="ARBA00022598"/>
    </source>
</evidence>
<protein>
    <recommendedName>
        <fullName evidence="1">3'-phosphate/5'-hydroxy nucleic acid ligase</fullName>
        <ecNumber evidence="1">6.5.1.8</ecNumber>
    </recommendedName>
</protein>
<evidence type="ECO:0000256" key="3">
    <source>
        <dbReference type="ARBA" id="ARBA00022723"/>
    </source>
</evidence>
<dbReference type="Gene3D" id="3.90.1860.10">
    <property type="entry name" value="tRNA-splicing ligase RtcB"/>
    <property type="match status" value="1"/>
</dbReference>
<reference evidence="12 13" key="1">
    <citation type="journal article" date="2012" name="Stand. Genomic Sci.">
        <title>Complete genome sequencing and analysis of Saprospira grandis str. Lewin, a predatory marine bacterium.</title>
        <authorList>
            <person name="Saw J.H."/>
            <person name="Yuryev A."/>
            <person name="Kanbe M."/>
            <person name="Hou S."/>
            <person name="Young A.G."/>
            <person name="Aizawa S."/>
            <person name="Alam M."/>
        </authorList>
    </citation>
    <scope>NUCLEOTIDE SEQUENCE [LARGE SCALE GENOMIC DNA]</scope>
    <source>
        <strain evidence="12 13">Lewin</strain>
    </source>
</reference>
<comment type="catalytic activity">
    <reaction evidence="8">
        <text>a 3'-end 3'-phospho-ribonucleotide-RNA + a 5'-end dephospho-ribonucleoside-RNA + GTP = a ribonucleotidyl-ribonucleotide-RNA + GMP + diphosphate</text>
        <dbReference type="Rhea" id="RHEA:68076"/>
        <dbReference type="Rhea" id="RHEA-COMP:10463"/>
        <dbReference type="Rhea" id="RHEA-COMP:13936"/>
        <dbReference type="Rhea" id="RHEA-COMP:17355"/>
        <dbReference type="ChEBI" id="CHEBI:33019"/>
        <dbReference type="ChEBI" id="CHEBI:37565"/>
        <dbReference type="ChEBI" id="CHEBI:58115"/>
        <dbReference type="ChEBI" id="CHEBI:83062"/>
        <dbReference type="ChEBI" id="CHEBI:138284"/>
        <dbReference type="ChEBI" id="CHEBI:173118"/>
        <dbReference type="EC" id="6.5.1.8"/>
    </reaction>
</comment>
<feature type="binding site" evidence="10">
    <location>
        <begin position="334"/>
        <end position="335"/>
    </location>
    <ligand>
        <name>GMP</name>
        <dbReference type="ChEBI" id="CHEBI:58115"/>
    </ligand>
</feature>
<feature type="binding site" evidence="11">
    <location>
        <position position="334"/>
    </location>
    <ligand>
        <name>Mn(2+)</name>
        <dbReference type="ChEBI" id="CHEBI:29035"/>
        <label>2</label>
    </ligand>
</feature>
<evidence type="ECO:0000256" key="10">
    <source>
        <dbReference type="PIRSR" id="PIRSR601233-2"/>
    </source>
</evidence>
<comment type="cofactor">
    <cofactor evidence="11">
        <name>Mn(2+)</name>
        <dbReference type="ChEBI" id="CHEBI:29035"/>
    </cofactor>
    <text evidence="11">Binds 2 manganese ions per subunit.</text>
</comment>
<dbReference type="eggNOG" id="COG1690">
    <property type="taxonomic scope" value="Bacteria"/>
</dbReference>
<dbReference type="GO" id="GO:0006396">
    <property type="term" value="P:RNA processing"/>
    <property type="evidence" value="ECO:0007669"/>
    <property type="project" value="InterPro"/>
</dbReference>
<evidence type="ECO:0000256" key="11">
    <source>
        <dbReference type="PIRSR" id="PIRSR601233-3"/>
    </source>
</evidence>
<dbReference type="GO" id="GO:0005525">
    <property type="term" value="F:GTP binding"/>
    <property type="evidence" value="ECO:0007669"/>
    <property type="project" value="UniProtKB-KW"/>
</dbReference>
<accession>H6L8G6</accession>
<feature type="active site" description="GMP-histidine intermediate" evidence="9">
    <location>
        <position position="390"/>
    </location>
</feature>
<evidence type="ECO:0000256" key="6">
    <source>
        <dbReference type="ARBA" id="ARBA00023134"/>
    </source>
</evidence>
<feature type="binding site" evidence="10">
    <location>
        <begin position="366"/>
        <end position="369"/>
    </location>
    <ligand>
        <name>GMP</name>
        <dbReference type="ChEBI" id="CHEBI:58115"/>
    </ligand>
</feature>
<dbReference type="PANTHER" id="PTHR43749">
    <property type="entry name" value="RNA-SPLICING LIGASE RTCB"/>
    <property type="match status" value="1"/>
</dbReference>
<gene>
    <name evidence="12" type="ordered locus">SGRA_3976</name>
</gene>
<keyword evidence="5" id="KW-0692">RNA repair</keyword>
<dbReference type="EMBL" id="CP002831">
    <property type="protein sequence ID" value="AFC26691.1"/>
    <property type="molecule type" value="Genomic_DNA"/>
</dbReference>
<dbReference type="GO" id="GO:0003909">
    <property type="term" value="F:DNA ligase activity"/>
    <property type="evidence" value="ECO:0007669"/>
    <property type="project" value="TreeGrafter"/>
</dbReference>
<evidence type="ECO:0000256" key="8">
    <source>
        <dbReference type="ARBA" id="ARBA00047746"/>
    </source>
</evidence>
<feature type="binding site" evidence="11">
    <location>
        <position position="252"/>
    </location>
    <ligand>
        <name>Mn(2+)</name>
        <dbReference type="ChEBI" id="CHEBI:29035"/>
        <label>2</label>
    </ligand>
</feature>
<dbReference type="AlphaFoldDB" id="H6L8G6"/>
<dbReference type="OrthoDB" id="9802323at2"/>
<evidence type="ECO:0000256" key="9">
    <source>
        <dbReference type="PIRSR" id="PIRSR601233-1"/>
    </source>
</evidence>
<dbReference type="STRING" id="984262.SGRA_3976"/>
<evidence type="ECO:0000256" key="5">
    <source>
        <dbReference type="ARBA" id="ARBA00022800"/>
    </source>
</evidence>
<evidence type="ECO:0000256" key="1">
    <source>
        <dbReference type="ARBA" id="ARBA00012726"/>
    </source>
</evidence>
<evidence type="ECO:0000313" key="12">
    <source>
        <dbReference type="EMBL" id="AFC26691.1"/>
    </source>
</evidence>
<dbReference type="GO" id="GO:0042245">
    <property type="term" value="P:RNA repair"/>
    <property type="evidence" value="ECO:0007669"/>
    <property type="project" value="UniProtKB-KW"/>
</dbReference>
<feature type="binding site" evidence="10">
    <location>
        <begin position="390"/>
        <end position="393"/>
    </location>
    <ligand>
        <name>GMP</name>
        <dbReference type="ChEBI" id="CHEBI:58115"/>
    </ligand>
</feature>
<keyword evidence="13" id="KW-1185">Reference proteome</keyword>
<dbReference type="KEGG" id="sgn:SGRA_3976"/>
<dbReference type="PANTHER" id="PTHR43749:SF2">
    <property type="entry name" value="RNA-SPLICING LIGASE RTCB"/>
    <property type="match status" value="1"/>
</dbReference>
<evidence type="ECO:0000313" key="13">
    <source>
        <dbReference type="Proteomes" id="UP000007519"/>
    </source>
</evidence>
<keyword evidence="3 11" id="KW-0479">Metal-binding</keyword>
<feature type="binding site" evidence="10">
    <location>
        <begin position="224"/>
        <end position="228"/>
    </location>
    <ligand>
        <name>GMP</name>
        <dbReference type="ChEBI" id="CHEBI:58115"/>
    </ligand>
</feature>
<organism evidence="12 13">
    <name type="scientific">Saprospira grandis (strain Lewin)</name>
    <dbReference type="NCBI Taxonomy" id="984262"/>
    <lineage>
        <taxon>Bacteria</taxon>
        <taxon>Pseudomonadati</taxon>
        <taxon>Bacteroidota</taxon>
        <taxon>Saprospiria</taxon>
        <taxon>Saprospirales</taxon>
        <taxon>Saprospiraceae</taxon>
        <taxon>Saprospira</taxon>
    </lineage>
</organism>
<dbReference type="HOGENOM" id="CLU_022279_1_0_10"/>
<feature type="binding site" evidence="11">
    <location>
        <position position="225"/>
    </location>
    <ligand>
        <name>Mn(2+)</name>
        <dbReference type="ChEBI" id="CHEBI:29035"/>
        <label>1</label>
    </ligand>
</feature>
<dbReference type="Pfam" id="PF01139">
    <property type="entry name" value="RtcB"/>
    <property type="match status" value="1"/>
</dbReference>
<dbReference type="GO" id="GO:0170057">
    <property type="term" value="F:RNA ligase (GTP) activity"/>
    <property type="evidence" value="ECO:0007669"/>
    <property type="project" value="UniProtKB-EC"/>
</dbReference>
<dbReference type="InterPro" id="IPR052915">
    <property type="entry name" value="RtcB-like"/>
</dbReference>
<dbReference type="InterPro" id="IPR036025">
    <property type="entry name" value="RtcB-like_sf"/>
</dbReference>
<name>H6L8G6_SAPGL</name>
<evidence type="ECO:0000256" key="7">
    <source>
        <dbReference type="ARBA" id="ARBA00023211"/>
    </source>
</evidence>
<dbReference type="GO" id="GO:0030145">
    <property type="term" value="F:manganese ion binding"/>
    <property type="evidence" value="ECO:0007669"/>
    <property type="project" value="TreeGrafter"/>
</dbReference>
<proteinExistence type="predicted"/>
<dbReference type="Proteomes" id="UP000007519">
    <property type="component" value="Chromosome"/>
</dbReference>
<dbReference type="SUPFAM" id="SSF103365">
    <property type="entry name" value="Hypothetical protein PH1602"/>
    <property type="match status" value="1"/>
</dbReference>
<feature type="binding site" evidence="11">
    <location>
        <position position="146"/>
    </location>
    <ligand>
        <name>Mn(2+)</name>
        <dbReference type="ChEBI" id="CHEBI:29035"/>
        <label>1</label>
    </ligand>
</feature>
<dbReference type="InterPro" id="IPR001233">
    <property type="entry name" value="RtcB"/>
</dbReference>
<keyword evidence="6 10" id="KW-0342">GTP-binding</keyword>
<sequence length="461" mass="51134">MAKKEKLKSKEIAALGYKDAVLRSMAMLAVGKHYKYTPKEEKMALLANLWKDAEAYRQDAVLGPLALKVLDYQAEVPQYDFVDKDFPIFGVEQIAQNALDQMKNAMRLPITKGGALMPDAHHGYGLPIGGVLATENAIIPYAVGVDIGCRMCMSVFEAPSDFLEKERAQLLKSLNLHSRFGRATFEDNKRGDDFFDRPEFGQLSILRRLKDKAYAQIGSSGGGNHFVEWGYLDLETERFGLPKGRYLTLLTHSGSRGFGAFLANHYSRLAQKKRQLPKEYAHLSWFNMEEAEGQEYWMAMNMAGDYASACHHHIHRRMAEGLGLQPYVRVENHHNFAWKEVHNGKELIVHRKGATPAAAGELGVIPGSMTAPAFLVEGKGLAAALGSASHGAGRKMSRRRATETFSKAEMKAILKNAGVELIGGGLDESPDAYKDIESVIAAQTDLVNVLGRFYPKLVRME</sequence>
<evidence type="ECO:0000256" key="4">
    <source>
        <dbReference type="ARBA" id="ARBA00022741"/>
    </source>
</evidence>